<dbReference type="GO" id="GO:0046872">
    <property type="term" value="F:metal ion binding"/>
    <property type="evidence" value="ECO:0007669"/>
    <property type="project" value="UniProtKB-KW"/>
</dbReference>
<dbReference type="RefSeq" id="WP_012960565.1">
    <property type="nucleotide sequence ID" value="NC_013791.2"/>
</dbReference>
<proteinExistence type="predicted"/>
<sequence length="69" mass="7710">MQRVTLQIEKMSCGNCLETVKSALEGLDGVDRAHVHLEDKTARVDYDASRVNTKQMAEAVEEKGYMIVP</sequence>
<dbReference type="EMBL" id="CP001878">
    <property type="protein sequence ID" value="ADC49292.1"/>
    <property type="molecule type" value="Genomic_DNA"/>
</dbReference>
<dbReference type="PROSITE" id="PS01047">
    <property type="entry name" value="HMA_1"/>
    <property type="match status" value="1"/>
</dbReference>
<dbReference type="SUPFAM" id="SSF55008">
    <property type="entry name" value="HMA, heavy metal-associated domain"/>
    <property type="match status" value="1"/>
</dbReference>
<evidence type="ECO:0000259" key="3">
    <source>
        <dbReference type="PROSITE" id="PS50846"/>
    </source>
</evidence>
<dbReference type="PANTHER" id="PTHR46594">
    <property type="entry name" value="P-TYPE CATION-TRANSPORTING ATPASE"/>
    <property type="match status" value="1"/>
</dbReference>
<organism evidence="4 5">
    <name type="scientific">Alkalihalophilus pseudofirmus (strain ATCC BAA-2126 / JCM 17055 / OF4)</name>
    <name type="common">Bacillus pseudofirmus</name>
    <dbReference type="NCBI Taxonomy" id="398511"/>
    <lineage>
        <taxon>Bacteria</taxon>
        <taxon>Bacillati</taxon>
        <taxon>Bacillota</taxon>
        <taxon>Bacilli</taxon>
        <taxon>Bacillales</taxon>
        <taxon>Bacillaceae</taxon>
        <taxon>Alkalihalophilus</taxon>
    </lineage>
</organism>
<dbReference type="Proteomes" id="UP000001544">
    <property type="component" value="Chromosome"/>
</dbReference>
<dbReference type="Gene3D" id="3.30.70.100">
    <property type="match status" value="1"/>
</dbReference>
<dbReference type="FunFam" id="3.30.70.100:FF:000001">
    <property type="entry name" value="ATPase copper transporting beta"/>
    <property type="match status" value="1"/>
</dbReference>
<dbReference type="InterPro" id="IPR036163">
    <property type="entry name" value="HMA_dom_sf"/>
</dbReference>
<protein>
    <recommendedName>
        <fullName evidence="1">Copper chaperone CopZ</fullName>
    </recommendedName>
</protein>
<dbReference type="eggNOG" id="COG2608">
    <property type="taxonomic scope" value="Bacteria"/>
</dbReference>
<dbReference type="STRING" id="398511.BpOF4_06150"/>
<dbReference type="InterPro" id="IPR017969">
    <property type="entry name" value="Heavy-metal-associated_CS"/>
</dbReference>
<name>D3FZQ0_ALKPO</name>
<gene>
    <name evidence="4" type="primary">copZ</name>
    <name evidence="4" type="ordered locus">BpOF4_06150</name>
</gene>
<keyword evidence="2" id="KW-0479">Metal-binding</keyword>
<evidence type="ECO:0000256" key="2">
    <source>
        <dbReference type="ARBA" id="ARBA00022723"/>
    </source>
</evidence>
<accession>D3FZQ0</accession>
<dbReference type="KEGG" id="bpf:BpOF4_06150"/>
<evidence type="ECO:0000313" key="4">
    <source>
        <dbReference type="EMBL" id="ADC49292.1"/>
    </source>
</evidence>
<dbReference type="PANTHER" id="PTHR46594:SF4">
    <property type="entry name" value="P-TYPE CATION-TRANSPORTING ATPASE"/>
    <property type="match status" value="1"/>
</dbReference>
<dbReference type="AlphaFoldDB" id="D3FZQ0"/>
<keyword evidence="5" id="KW-1185">Reference proteome</keyword>
<dbReference type="InterPro" id="IPR006121">
    <property type="entry name" value="HMA_dom"/>
</dbReference>
<dbReference type="PROSITE" id="PS50846">
    <property type="entry name" value="HMA_2"/>
    <property type="match status" value="1"/>
</dbReference>
<evidence type="ECO:0000256" key="1">
    <source>
        <dbReference type="ARBA" id="ARBA00015313"/>
    </source>
</evidence>
<evidence type="ECO:0000313" key="5">
    <source>
        <dbReference type="Proteomes" id="UP000001544"/>
    </source>
</evidence>
<dbReference type="Pfam" id="PF00403">
    <property type="entry name" value="HMA"/>
    <property type="match status" value="1"/>
</dbReference>
<dbReference type="HOGENOM" id="CLU_134973_10_3_9"/>
<dbReference type="CDD" id="cd00371">
    <property type="entry name" value="HMA"/>
    <property type="match status" value="1"/>
</dbReference>
<reference evidence="4 5" key="1">
    <citation type="journal article" date="2011" name="Environ. Microbiol.">
        <title>Genome of alkaliphilic Bacillus pseudofirmus OF4 reveals adaptations that support the ability to grow in an external pH range from 7.5 to 11.4.</title>
        <authorList>
            <person name="Janto B."/>
            <person name="Ahmed A."/>
            <person name="Ito M."/>
            <person name="Liu J."/>
            <person name="Hicks D.B."/>
            <person name="Pagni S."/>
            <person name="Fackelmayer O.J."/>
            <person name="Smith T.A."/>
            <person name="Earl J."/>
            <person name="Elbourne L.D."/>
            <person name="Hassan K."/>
            <person name="Paulsen I.T."/>
            <person name="Kolsto A.B."/>
            <person name="Tourasse N.J."/>
            <person name="Ehrlich G.D."/>
            <person name="Boissy R."/>
            <person name="Ivey D.M."/>
            <person name="Li G."/>
            <person name="Xue Y."/>
            <person name="Ma Y."/>
            <person name="Hu F.Z."/>
            <person name="Krulwich T.A."/>
        </authorList>
    </citation>
    <scope>NUCLEOTIDE SEQUENCE [LARGE SCALE GENOMIC DNA]</scope>
    <source>
        <strain evidence="5">ATCC BAA-2126 / JCM 17055 / OF4</strain>
    </source>
</reference>
<feature type="domain" description="HMA" evidence="3">
    <location>
        <begin position="2"/>
        <end position="68"/>
    </location>
</feature>